<dbReference type="AlphaFoldDB" id="A0AAE4AL70"/>
<dbReference type="GO" id="GO:0016787">
    <property type="term" value="F:hydrolase activity"/>
    <property type="evidence" value="ECO:0007669"/>
    <property type="project" value="UniProtKB-KW"/>
</dbReference>
<dbReference type="GO" id="GO:0043139">
    <property type="term" value="F:5'-3' DNA helicase activity"/>
    <property type="evidence" value="ECO:0007669"/>
    <property type="project" value="UniProtKB-UniRule"/>
</dbReference>
<keyword evidence="3" id="KW-0347">Helicase</keyword>
<dbReference type="InterPro" id="IPR006345">
    <property type="entry name" value="RecD2"/>
</dbReference>
<dbReference type="Pfam" id="PF18335">
    <property type="entry name" value="SH3_13"/>
    <property type="match status" value="1"/>
</dbReference>
<dbReference type="InterPro" id="IPR029493">
    <property type="entry name" value="RecD2-like_HHH"/>
</dbReference>
<evidence type="ECO:0000313" key="5">
    <source>
        <dbReference type="EMBL" id="MDQ0152830.1"/>
    </source>
</evidence>
<dbReference type="InterPro" id="IPR041451">
    <property type="entry name" value="RecD2_SH13"/>
</dbReference>
<keyword evidence="3" id="KW-0413">Isomerase</keyword>
<dbReference type="CDD" id="cd17933">
    <property type="entry name" value="DEXSc_RecD-like"/>
    <property type="match status" value="1"/>
</dbReference>
<dbReference type="GO" id="GO:0005524">
    <property type="term" value="F:ATP binding"/>
    <property type="evidence" value="ECO:0007669"/>
    <property type="project" value="UniProtKB-UniRule"/>
</dbReference>
<dbReference type="GO" id="GO:0017116">
    <property type="term" value="F:single-stranded DNA helicase activity"/>
    <property type="evidence" value="ECO:0007669"/>
    <property type="project" value="TreeGrafter"/>
</dbReference>
<name>A0AAE4AL70_9FIRM</name>
<dbReference type="SUPFAM" id="SSF47781">
    <property type="entry name" value="RuvA domain 2-like"/>
    <property type="match status" value="1"/>
</dbReference>
<dbReference type="Gene3D" id="1.10.10.2220">
    <property type="match status" value="1"/>
</dbReference>
<dbReference type="InterPro" id="IPR050534">
    <property type="entry name" value="Coronavir_polyprotein_1ab"/>
</dbReference>
<keyword evidence="2 3" id="KW-0067">ATP-binding</keyword>
<dbReference type="Pfam" id="PF13538">
    <property type="entry name" value="UvrD_C_2"/>
    <property type="match status" value="1"/>
</dbReference>
<dbReference type="Pfam" id="PF23139">
    <property type="entry name" value="OB_YrrC"/>
    <property type="match status" value="1"/>
</dbReference>
<evidence type="ECO:0000259" key="4">
    <source>
        <dbReference type="SMART" id="SM00382"/>
    </source>
</evidence>
<dbReference type="GO" id="GO:0003677">
    <property type="term" value="F:DNA binding"/>
    <property type="evidence" value="ECO:0007669"/>
    <property type="project" value="UniProtKB-UniRule"/>
</dbReference>
<reference evidence="5" key="1">
    <citation type="submission" date="2023-07" db="EMBL/GenBank/DDBJ databases">
        <title>Genomic Encyclopedia of Type Strains, Phase IV (KMG-IV): sequencing the most valuable type-strain genomes for metagenomic binning, comparative biology and taxonomic classification.</title>
        <authorList>
            <person name="Goeker M."/>
        </authorList>
    </citation>
    <scope>NUCLEOTIDE SEQUENCE</scope>
    <source>
        <strain evidence="5">DSM 19659</strain>
    </source>
</reference>
<keyword evidence="6" id="KW-1185">Reference proteome</keyword>
<dbReference type="EMBL" id="JAUSTO010000008">
    <property type="protein sequence ID" value="MDQ0152830.1"/>
    <property type="molecule type" value="Genomic_DNA"/>
</dbReference>
<dbReference type="Pfam" id="PF14490">
    <property type="entry name" value="HHH_RecD2"/>
    <property type="match status" value="1"/>
</dbReference>
<dbReference type="InterPro" id="IPR027417">
    <property type="entry name" value="P-loop_NTPase"/>
</dbReference>
<keyword evidence="3" id="KW-0238">DNA-binding</keyword>
<dbReference type="SMART" id="SM00382">
    <property type="entry name" value="AAA"/>
    <property type="match status" value="1"/>
</dbReference>
<feature type="domain" description="AAA+ ATPase" evidence="4">
    <location>
        <begin position="334"/>
        <end position="532"/>
    </location>
</feature>
<dbReference type="InterPro" id="IPR027785">
    <property type="entry name" value="UvrD-like_helicase_C"/>
</dbReference>
<dbReference type="Gene3D" id="1.10.150.20">
    <property type="entry name" value="5' to 3' exonuclease, C-terminal subdomain"/>
    <property type="match status" value="1"/>
</dbReference>
<keyword evidence="3 5" id="KW-0378">Hydrolase</keyword>
<dbReference type="GO" id="GO:0006310">
    <property type="term" value="P:DNA recombination"/>
    <property type="evidence" value="ECO:0007669"/>
    <property type="project" value="InterPro"/>
</dbReference>
<dbReference type="Gene3D" id="3.40.50.300">
    <property type="entry name" value="P-loop containing nucleotide triphosphate hydrolases"/>
    <property type="match status" value="2"/>
</dbReference>
<evidence type="ECO:0000313" key="6">
    <source>
        <dbReference type="Proteomes" id="UP001241537"/>
    </source>
</evidence>
<evidence type="ECO:0000256" key="1">
    <source>
        <dbReference type="ARBA" id="ARBA00022741"/>
    </source>
</evidence>
<keyword evidence="1 3" id="KW-0547">Nucleotide-binding</keyword>
<comment type="catalytic activity">
    <reaction evidence="3">
        <text>ATP + H2O = ADP + phosphate + H(+)</text>
        <dbReference type="Rhea" id="RHEA:13065"/>
        <dbReference type="ChEBI" id="CHEBI:15377"/>
        <dbReference type="ChEBI" id="CHEBI:15378"/>
        <dbReference type="ChEBI" id="CHEBI:30616"/>
        <dbReference type="ChEBI" id="CHEBI:43474"/>
        <dbReference type="ChEBI" id="CHEBI:456216"/>
        <dbReference type="EC" id="5.6.2.3"/>
    </reaction>
</comment>
<dbReference type="RefSeq" id="WP_307254725.1">
    <property type="nucleotide sequence ID" value="NZ_JAUSTO010000008.1"/>
</dbReference>
<dbReference type="CDD" id="cd18809">
    <property type="entry name" value="SF1_C_RecD"/>
    <property type="match status" value="1"/>
</dbReference>
<sequence>MAVVAGFVEKIKYRNEENGYSVLDVSGEGEEYILVGNFPVISEGEYIRAEGSMKVHPVYGEQLAVETYEIRTPEDSVGVERYLSSGAVKGVGETLARRIVKKFKADTLRILEEEPERLAEIRGISERMAAEIGAQIEEKRELRSAMLFLAGYGISMNLALRLYRQFGDGIYSIIRDNPYQLADDVSGIGFKIADEIAAKAGIRVDSEYRIRSGILYELSRAAGQGHLYLPEELLMACTSELLGIPIEGMRMVLSDLQMDRRVVVKRLSAEEDHYAVYLSSYYHAELRTAAMLHDLDLRSSEQPERIEAVLSEMEEEEGIAFDELQKRAVMEAAHSGLLIVTGGPGTGKTTTINAIIRYFEHQEAEILLAAPTGRAAKRMEETTGYEAKTIHRLLEINGAPKGQEKGGADFGDGEWNGMYFERNETMPLEADCIIIDEMSMVDLRLMHALLKAISVGTHLVLVGDSNQLPSVGAGNVLRDLIDSGCFNVVRLNRIYRQAAESDIVMNAHRMISGESIDLGKRSRDFLFIRQNSPEGILHTMLTLVRDKLPNYVGAEVNELQIMTPMRKGPLGVDSLNRSLQAVMNPADPRRAERELNGTLFRVGDKVMQIRNDYNHGVYNGDIGILCGINTFAETLTVRFDDAREVEYAFGDAEELELAYAITIHKSQGSEYPAVIIPVWQGPRMLLTRNLIYTAVTRARKCVAMVGIPESFFDMVGNTAELRRYTGLAERVREIYSAPQADGELF</sequence>
<comment type="function">
    <text evidence="3">DNA-dependent ATPase and ATP-dependent 5'-3' DNA helicase. Has no activity on blunt DNA or DNA with 3'-overhangs, requires at least 10 bases of 5'-ssDNA for helicase activity.</text>
</comment>
<dbReference type="InterPro" id="IPR010994">
    <property type="entry name" value="RuvA_2-like"/>
</dbReference>
<dbReference type="EC" id="5.6.2.3" evidence="3"/>
<dbReference type="PANTHER" id="PTHR43788">
    <property type="entry name" value="DNA2/NAM7 HELICASE FAMILY MEMBER"/>
    <property type="match status" value="1"/>
</dbReference>
<protein>
    <recommendedName>
        <fullName evidence="3">ATP-dependent RecD2 DNA helicase</fullName>
        <ecNumber evidence="3">5.6.2.3</ecNumber>
    </recommendedName>
    <alternativeName>
        <fullName evidence="3">DNA 5'-3' helicase subunit RecD2</fullName>
    </alternativeName>
</protein>
<accession>A0AAE4AL70</accession>
<comment type="caution">
    <text evidence="5">The sequence shown here is derived from an EMBL/GenBank/DDBJ whole genome shotgun (WGS) entry which is preliminary data.</text>
</comment>
<evidence type="ECO:0000256" key="2">
    <source>
        <dbReference type="ARBA" id="ARBA00022840"/>
    </source>
</evidence>
<dbReference type="NCBIfam" id="TIGR01448">
    <property type="entry name" value="recD_rel"/>
    <property type="match status" value="1"/>
</dbReference>
<evidence type="ECO:0000256" key="3">
    <source>
        <dbReference type="HAMAP-Rule" id="MF_01488"/>
    </source>
</evidence>
<proteinExistence type="inferred from homology"/>
<comment type="similarity">
    <text evidence="3">Belongs to the RecD family. RecD2 subfamily.</text>
</comment>
<dbReference type="GO" id="GO:0009338">
    <property type="term" value="C:exodeoxyribonuclease V complex"/>
    <property type="evidence" value="ECO:0007669"/>
    <property type="project" value="TreeGrafter"/>
</dbReference>
<dbReference type="PANTHER" id="PTHR43788:SF6">
    <property type="entry name" value="DNA HELICASE B"/>
    <property type="match status" value="1"/>
</dbReference>
<organism evidence="5 6">
    <name type="scientific">Moryella indoligenes</name>
    <dbReference type="NCBI Taxonomy" id="371674"/>
    <lineage>
        <taxon>Bacteria</taxon>
        <taxon>Bacillati</taxon>
        <taxon>Bacillota</taxon>
        <taxon>Clostridia</taxon>
        <taxon>Lachnospirales</taxon>
        <taxon>Lachnospiraceae</taxon>
        <taxon>Moryella</taxon>
    </lineage>
</organism>
<dbReference type="Pfam" id="PF13245">
    <property type="entry name" value="AAA_19"/>
    <property type="match status" value="1"/>
</dbReference>
<dbReference type="SUPFAM" id="SSF52540">
    <property type="entry name" value="P-loop containing nucleoside triphosphate hydrolases"/>
    <property type="match status" value="1"/>
</dbReference>
<dbReference type="Pfam" id="PF14520">
    <property type="entry name" value="HHH_5"/>
    <property type="match status" value="1"/>
</dbReference>
<dbReference type="Proteomes" id="UP001241537">
    <property type="component" value="Unassembled WGS sequence"/>
</dbReference>
<dbReference type="Gene3D" id="2.30.30.940">
    <property type="match status" value="1"/>
</dbReference>
<dbReference type="HAMAP" id="MF_01488">
    <property type="entry name" value="RecD2"/>
    <property type="match status" value="1"/>
</dbReference>
<dbReference type="InterPro" id="IPR055446">
    <property type="entry name" value="RecD2_N_OB"/>
</dbReference>
<feature type="binding site" evidence="3">
    <location>
        <begin position="345"/>
        <end position="349"/>
    </location>
    <ligand>
        <name>ATP</name>
        <dbReference type="ChEBI" id="CHEBI:30616"/>
    </ligand>
</feature>
<gene>
    <name evidence="3" type="primary">recD2</name>
    <name evidence="5" type="ORF">J2S20_001528</name>
</gene>
<dbReference type="InterPro" id="IPR003593">
    <property type="entry name" value="AAA+_ATPase"/>
</dbReference>